<dbReference type="PANTHER" id="PTHR31089">
    <property type="entry name" value="CYCLIC DOF FACTOR 2"/>
    <property type="match status" value="1"/>
</dbReference>
<dbReference type="PROSITE" id="PS50884">
    <property type="entry name" value="ZF_DOF_2"/>
    <property type="match status" value="1"/>
</dbReference>
<keyword evidence="2" id="KW-0862">Zinc</keyword>
<dbReference type="Pfam" id="PF02701">
    <property type="entry name" value="Zn_ribbon_Dof"/>
    <property type="match status" value="1"/>
</dbReference>
<keyword evidence="3" id="KW-0805">Transcription regulation</keyword>
<dbReference type="InterPro" id="IPR045174">
    <property type="entry name" value="Dof"/>
</dbReference>
<organism evidence="9 10">
    <name type="scientific">Chara braunii</name>
    <name type="common">Braun's stonewort</name>
    <dbReference type="NCBI Taxonomy" id="69332"/>
    <lineage>
        <taxon>Eukaryota</taxon>
        <taxon>Viridiplantae</taxon>
        <taxon>Streptophyta</taxon>
        <taxon>Charophyceae</taxon>
        <taxon>Charales</taxon>
        <taxon>Characeae</taxon>
        <taxon>Chara</taxon>
    </lineage>
</organism>
<evidence type="ECO:0000256" key="3">
    <source>
        <dbReference type="ARBA" id="ARBA00023015"/>
    </source>
</evidence>
<comment type="caution">
    <text evidence="9">The sequence shown here is derived from an EMBL/GenBank/DDBJ whole genome shotgun (WGS) entry which is preliminary data.</text>
</comment>
<dbReference type="STRING" id="69332.A0A388K297"/>
<evidence type="ECO:0000256" key="5">
    <source>
        <dbReference type="ARBA" id="ARBA00023163"/>
    </source>
</evidence>
<feature type="domain" description="Dof-type" evidence="8">
    <location>
        <begin position="330"/>
        <end position="384"/>
    </location>
</feature>
<feature type="compositionally biased region" description="Polar residues" evidence="7">
    <location>
        <begin position="387"/>
        <end position="409"/>
    </location>
</feature>
<dbReference type="PROSITE" id="PS01361">
    <property type="entry name" value="ZF_DOF_1"/>
    <property type="match status" value="1"/>
</dbReference>
<keyword evidence="1" id="KW-0479">Metal-binding</keyword>
<evidence type="ECO:0000256" key="7">
    <source>
        <dbReference type="SAM" id="MobiDB-lite"/>
    </source>
</evidence>
<feature type="compositionally biased region" description="Basic and acidic residues" evidence="7">
    <location>
        <begin position="174"/>
        <end position="194"/>
    </location>
</feature>
<feature type="compositionally biased region" description="Low complexity" evidence="7">
    <location>
        <begin position="7"/>
        <end position="24"/>
    </location>
</feature>
<feature type="region of interest" description="Disordered" evidence="7">
    <location>
        <begin position="962"/>
        <end position="985"/>
    </location>
</feature>
<feature type="compositionally biased region" description="Basic and acidic residues" evidence="7">
    <location>
        <begin position="863"/>
        <end position="876"/>
    </location>
</feature>
<protein>
    <recommendedName>
        <fullName evidence="8">Dof-type domain-containing protein</fullName>
    </recommendedName>
</protein>
<keyword evidence="6" id="KW-0539">Nucleus</keyword>
<dbReference type="GO" id="GO:0003677">
    <property type="term" value="F:DNA binding"/>
    <property type="evidence" value="ECO:0007669"/>
    <property type="project" value="UniProtKB-KW"/>
</dbReference>
<dbReference type="Proteomes" id="UP000265515">
    <property type="component" value="Unassembled WGS sequence"/>
</dbReference>
<evidence type="ECO:0000259" key="8">
    <source>
        <dbReference type="PROSITE" id="PS50884"/>
    </source>
</evidence>
<dbReference type="GO" id="GO:0046872">
    <property type="term" value="F:metal ion binding"/>
    <property type="evidence" value="ECO:0007669"/>
    <property type="project" value="UniProtKB-KW"/>
</dbReference>
<dbReference type="EMBL" id="BFEA01000047">
    <property type="protein sequence ID" value="GBG64168.1"/>
    <property type="molecule type" value="Genomic_DNA"/>
</dbReference>
<dbReference type="Gramene" id="GBG64168">
    <property type="protein sequence ID" value="GBG64168"/>
    <property type="gene ID" value="CBR_g40868"/>
</dbReference>
<evidence type="ECO:0000256" key="1">
    <source>
        <dbReference type="ARBA" id="ARBA00022723"/>
    </source>
</evidence>
<feature type="region of interest" description="Disordered" evidence="7">
    <location>
        <begin position="371"/>
        <end position="411"/>
    </location>
</feature>
<feature type="region of interest" description="Disordered" evidence="7">
    <location>
        <begin position="1"/>
        <end position="24"/>
    </location>
</feature>
<dbReference type="OrthoDB" id="1927254at2759"/>
<feature type="region of interest" description="Disordered" evidence="7">
    <location>
        <begin position="860"/>
        <end position="882"/>
    </location>
</feature>
<accession>A0A388K297</accession>
<feature type="region of interest" description="Disordered" evidence="7">
    <location>
        <begin position="550"/>
        <end position="581"/>
    </location>
</feature>
<dbReference type="InterPro" id="IPR003851">
    <property type="entry name" value="Znf_Dof"/>
</dbReference>
<keyword evidence="5" id="KW-0804">Transcription</keyword>
<reference evidence="9 10" key="1">
    <citation type="journal article" date="2018" name="Cell">
        <title>The Chara Genome: Secondary Complexity and Implications for Plant Terrestrialization.</title>
        <authorList>
            <person name="Nishiyama T."/>
            <person name="Sakayama H."/>
            <person name="Vries J.D."/>
            <person name="Buschmann H."/>
            <person name="Saint-Marcoux D."/>
            <person name="Ullrich K.K."/>
            <person name="Haas F.B."/>
            <person name="Vanderstraeten L."/>
            <person name="Becker D."/>
            <person name="Lang D."/>
            <person name="Vosolsobe S."/>
            <person name="Rombauts S."/>
            <person name="Wilhelmsson P.K.I."/>
            <person name="Janitza P."/>
            <person name="Kern R."/>
            <person name="Heyl A."/>
            <person name="Rumpler F."/>
            <person name="Villalobos L.I.A.C."/>
            <person name="Clay J.M."/>
            <person name="Skokan R."/>
            <person name="Toyoda A."/>
            <person name="Suzuki Y."/>
            <person name="Kagoshima H."/>
            <person name="Schijlen E."/>
            <person name="Tajeshwar N."/>
            <person name="Catarino B."/>
            <person name="Hetherington A.J."/>
            <person name="Saltykova A."/>
            <person name="Bonnot C."/>
            <person name="Breuninger H."/>
            <person name="Symeonidi A."/>
            <person name="Radhakrishnan G.V."/>
            <person name="Van Nieuwerburgh F."/>
            <person name="Deforce D."/>
            <person name="Chang C."/>
            <person name="Karol K.G."/>
            <person name="Hedrich R."/>
            <person name="Ulvskov P."/>
            <person name="Glockner G."/>
            <person name="Delwiche C.F."/>
            <person name="Petrasek J."/>
            <person name="Van de Peer Y."/>
            <person name="Friml J."/>
            <person name="Beilby M."/>
            <person name="Dolan L."/>
            <person name="Kohara Y."/>
            <person name="Sugano S."/>
            <person name="Fujiyama A."/>
            <person name="Delaux P.-M."/>
            <person name="Quint M."/>
            <person name="TheiBen G."/>
            <person name="Hagemann M."/>
            <person name="Harholt J."/>
            <person name="Dunand C."/>
            <person name="Zachgo S."/>
            <person name="Langdale J."/>
            <person name="Maumus F."/>
            <person name="Straeten D.V.D."/>
            <person name="Gould S.B."/>
            <person name="Rensing S.A."/>
        </authorList>
    </citation>
    <scope>NUCLEOTIDE SEQUENCE [LARGE SCALE GENOMIC DNA]</scope>
    <source>
        <strain evidence="9 10">S276</strain>
    </source>
</reference>
<dbReference type="PANTHER" id="PTHR31089:SF1">
    <property type="entry name" value="CYCLIC DOF FACTOR 3"/>
    <property type="match status" value="1"/>
</dbReference>
<evidence type="ECO:0000256" key="4">
    <source>
        <dbReference type="ARBA" id="ARBA00023125"/>
    </source>
</evidence>
<evidence type="ECO:0000256" key="2">
    <source>
        <dbReference type="ARBA" id="ARBA00022833"/>
    </source>
</evidence>
<keyword evidence="4" id="KW-0238">DNA-binding</keyword>
<dbReference type="AlphaFoldDB" id="A0A388K297"/>
<feature type="region of interest" description="Disordered" evidence="7">
    <location>
        <begin position="157"/>
        <end position="321"/>
    </location>
</feature>
<feature type="compositionally biased region" description="Low complexity" evidence="7">
    <location>
        <begin position="205"/>
        <end position="216"/>
    </location>
</feature>
<name>A0A388K297_CHABU</name>
<evidence type="ECO:0000313" key="10">
    <source>
        <dbReference type="Proteomes" id="UP000265515"/>
    </source>
</evidence>
<proteinExistence type="predicted"/>
<evidence type="ECO:0000256" key="6">
    <source>
        <dbReference type="ARBA" id="ARBA00023242"/>
    </source>
</evidence>
<gene>
    <name evidence="9" type="ORF">CBR_g40868</name>
</gene>
<keyword evidence="10" id="KW-1185">Reference proteome</keyword>
<dbReference type="GO" id="GO:0003700">
    <property type="term" value="F:DNA-binding transcription factor activity"/>
    <property type="evidence" value="ECO:0007669"/>
    <property type="project" value="InterPro"/>
</dbReference>
<evidence type="ECO:0000313" key="9">
    <source>
        <dbReference type="EMBL" id="GBG64168.1"/>
    </source>
</evidence>
<sequence>MEAEVKSPGSGDQQGGQQQNSDPGIKLFGRMIAVNFYNRSDIDYYSQEGGRGGGGVSGGQSTAAVADCRAVSEEETPEAAQATEAAVGAGVGTATIEQGMEDGRVSGGDAGMTTAPCSLTMSFARARAQGAGYNMVPSGGGGGGGCGGMGWGCGGGGGSAEKVAVGKGQPEGCGELHDEERRPNDRSFDRDRRMGSGVLPSEEAGSSSGSNSGSDDGNFEAGNGTQSMAPGGVTVMSGGHAIEGRGENIPTTSMGQGRGEEMTVNGLGLDSSGGKGCGRSEGLTGSTGMRMVGMDGEGEEGGSEKVDGGISSGGGLCTSQEKTKRPDKAVACPRCESFDTKFCYYNNYNVNQPRHFCKGCQRYWTAGGTLRNVPVGAGRRKNKHSQQKSANGQANVSSGGNPARNSCGTASAGIGSVSGTVPGPGSSSGFPNSSVPGCVRLEVEDEVSPSGMTSELGRADGAPTRFPAGTNCGVARPIPTSALPAGLGIMGLGRGLVAEETTSLQYGVFQQLQGLTAPPVLPGGAVEGFGVPGLGIPGSGVEGLLGPDVRRKKQKTRRLQQGVTPTGLATPVSETLGSNEEEESAAVARGFCAVRETTDASTCTSSMANTSVCMSSVSSLNADGERMNDLTGPSMMPSQVGVQGSSVWGPPPPPSVGLVRGPGGMQVDSLGVSMGMFKTPGMEAGELASAAASAGAGVWPSVTPTAAAMHASPGTWGPASTGSPYGYFSGAWPFGYHLGWNGHHGGAMAGAGPAASGAAGWASTGLWPGGWAGLSPSSPWGAAAGWGSLWGMPWANAAAAAAVANASAGVSPASVLGKHMRDGGAAVMMGKQTVDDANCLVGPSVGNPPAGMLSPTGQFKPKGLHEATEGRNRGVGEDGGSEEGVMEGGGDMGGMVWAPKLLRTGDGVHGDGRIGGWSAGKGLSGPTSGLGSMFRAFNGGMPKAPRFENSSSPVSFEKRLFSPDQNARLANPASIPRSMAFQESN</sequence>